<keyword evidence="4" id="KW-0472">Membrane</keyword>
<keyword evidence="2" id="KW-0238">DNA-binding</keyword>
<dbReference type="SMART" id="SM00421">
    <property type="entry name" value="HTH_LUXR"/>
    <property type="match status" value="1"/>
</dbReference>
<evidence type="ECO:0000259" key="5">
    <source>
        <dbReference type="PROSITE" id="PS50043"/>
    </source>
</evidence>
<dbReference type="InterPro" id="IPR000792">
    <property type="entry name" value="Tscrpt_reg_LuxR_C"/>
</dbReference>
<gene>
    <name evidence="6" type="ORF">D1639_09785</name>
</gene>
<feature type="transmembrane region" description="Helical" evidence="4">
    <location>
        <begin position="195"/>
        <end position="217"/>
    </location>
</feature>
<feature type="transmembrane region" description="Helical" evidence="4">
    <location>
        <begin position="57"/>
        <end position="76"/>
    </location>
</feature>
<proteinExistence type="predicted"/>
<dbReference type="SUPFAM" id="SSF46894">
    <property type="entry name" value="C-terminal effector domain of the bipartite response regulators"/>
    <property type="match status" value="1"/>
</dbReference>
<feature type="transmembrane region" description="Helical" evidence="4">
    <location>
        <begin position="27"/>
        <end position="50"/>
    </location>
</feature>
<dbReference type="PROSITE" id="PS50043">
    <property type="entry name" value="HTH_LUXR_2"/>
    <property type="match status" value="1"/>
</dbReference>
<evidence type="ECO:0000313" key="6">
    <source>
        <dbReference type="EMBL" id="NBI35310.1"/>
    </source>
</evidence>
<evidence type="ECO:0000256" key="4">
    <source>
        <dbReference type="SAM" id="Phobius"/>
    </source>
</evidence>
<evidence type="ECO:0000256" key="3">
    <source>
        <dbReference type="ARBA" id="ARBA00023163"/>
    </source>
</evidence>
<dbReference type="PRINTS" id="PR00038">
    <property type="entry name" value="HTHLUXR"/>
</dbReference>
<protein>
    <submittedName>
        <fullName evidence="6">LuxR family transcriptional regulator</fullName>
    </submittedName>
</protein>
<dbReference type="EMBL" id="QWKH01000100">
    <property type="protein sequence ID" value="NBI35310.1"/>
    <property type="molecule type" value="Genomic_DNA"/>
</dbReference>
<sequence length="347" mass="39276">MMAAHRIRGWERPGNARGKRFAAMESAFYGFTIVIMLVCIAASTSCLSSFAVTRNPVALRLALAFLLYFFDLTFIFQNEYLSLNNLSEQGDALYYGIRNPYLKALVSVGVLESIWLALLEYLNKRSILLAVAPAALFLLAALLIVELAPEGPLKQWLFYSTREVFLAWMIVYVAFQAHEAKTTIQRSRTRKLARLAAVAAVLCACIVVENTFMIIVWKPGPEVARSALLLFFSERNISENVFILLFALFALRWSFRTLRMRRKDAPTPKGRQDAVYVRATMDNVCERYGLTAREREVLMSLVEGNDYQNTASRLHLAVGTVKSHMHNIFKKTGTKTSAELLQMFWGS</sequence>
<accession>A0A7C9P046</accession>
<dbReference type="CDD" id="cd06170">
    <property type="entry name" value="LuxR_C_like"/>
    <property type="match status" value="1"/>
</dbReference>
<dbReference type="GO" id="GO:0006355">
    <property type="term" value="P:regulation of DNA-templated transcription"/>
    <property type="evidence" value="ECO:0007669"/>
    <property type="project" value="InterPro"/>
</dbReference>
<reference evidence="6" key="1">
    <citation type="submission" date="2018-08" db="EMBL/GenBank/DDBJ databases">
        <title>Murine metabolic-syndrome-specific gut microbial biobank.</title>
        <authorList>
            <person name="Liu C."/>
        </authorList>
    </citation>
    <scope>NUCLEOTIDE SEQUENCE [LARGE SCALE GENOMIC DNA]</scope>
    <source>
        <strain evidence="6">Z82</strain>
    </source>
</reference>
<name>A0A7C9P046_9BACT</name>
<keyword evidence="4" id="KW-0812">Transmembrane</keyword>
<dbReference type="PANTHER" id="PTHR44688:SF16">
    <property type="entry name" value="DNA-BINDING TRANSCRIPTIONAL ACTIVATOR DEVR_DOSR"/>
    <property type="match status" value="1"/>
</dbReference>
<feature type="transmembrane region" description="Helical" evidence="4">
    <location>
        <begin position="237"/>
        <end position="255"/>
    </location>
</feature>
<evidence type="ECO:0000256" key="2">
    <source>
        <dbReference type="ARBA" id="ARBA00023125"/>
    </source>
</evidence>
<keyword evidence="4" id="KW-1133">Transmembrane helix</keyword>
<dbReference type="GO" id="GO:0003677">
    <property type="term" value="F:DNA binding"/>
    <property type="evidence" value="ECO:0007669"/>
    <property type="project" value="UniProtKB-KW"/>
</dbReference>
<dbReference type="InterPro" id="IPR016032">
    <property type="entry name" value="Sig_transdc_resp-reg_C-effctor"/>
</dbReference>
<organism evidence="6">
    <name type="scientific">Muribaculaceae bacterium Z82</name>
    <dbReference type="NCBI Taxonomy" id="2304548"/>
    <lineage>
        <taxon>Bacteria</taxon>
        <taxon>Pseudomonadati</taxon>
        <taxon>Bacteroidota</taxon>
        <taxon>Bacteroidia</taxon>
        <taxon>Bacteroidales</taxon>
        <taxon>Muribaculaceae</taxon>
    </lineage>
</organism>
<keyword evidence="1" id="KW-0805">Transcription regulation</keyword>
<feature type="transmembrane region" description="Helical" evidence="4">
    <location>
        <begin position="101"/>
        <end position="119"/>
    </location>
</feature>
<comment type="caution">
    <text evidence="6">The sequence shown here is derived from an EMBL/GenBank/DDBJ whole genome shotgun (WGS) entry which is preliminary data.</text>
</comment>
<feature type="transmembrane region" description="Helical" evidence="4">
    <location>
        <begin position="126"/>
        <end position="144"/>
    </location>
</feature>
<dbReference type="Gene3D" id="1.10.10.10">
    <property type="entry name" value="Winged helix-like DNA-binding domain superfamily/Winged helix DNA-binding domain"/>
    <property type="match status" value="1"/>
</dbReference>
<keyword evidence="3" id="KW-0804">Transcription</keyword>
<feature type="domain" description="HTH luxR-type" evidence="5">
    <location>
        <begin position="283"/>
        <end position="347"/>
    </location>
</feature>
<dbReference type="PANTHER" id="PTHR44688">
    <property type="entry name" value="DNA-BINDING TRANSCRIPTIONAL ACTIVATOR DEVR_DOSR"/>
    <property type="match status" value="1"/>
</dbReference>
<dbReference type="Pfam" id="PF00196">
    <property type="entry name" value="GerE"/>
    <property type="match status" value="1"/>
</dbReference>
<dbReference type="InterPro" id="IPR036388">
    <property type="entry name" value="WH-like_DNA-bd_sf"/>
</dbReference>
<feature type="transmembrane region" description="Helical" evidence="4">
    <location>
        <begin position="156"/>
        <end position="175"/>
    </location>
</feature>
<dbReference type="AlphaFoldDB" id="A0A7C9P046"/>
<evidence type="ECO:0000256" key="1">
    <source>
        <dbReference type="ARBA" id="ARBA00023015"/>
    </source>
</evidence>